<feature type="transmembrane region" description="Helical" evidence="8">
    <location>
        <begin position="144"/>
        <end position="163"/>
    </location>
</feature>
<evidence type="ECO:0000256" key="6">
    <source>
        <dbReference type="ARBA" id="ARBA00022989"/>
    </source>
</evidence>
<feature type="transmembrane region" description="Helical" evidence="8">
    <location>
        <begin position="20"/>
        <end position="38"/>
    </location>
</feature>
<evidence type="ECO:0000256" key="2">
    <source>
        <dbReference type="ARBA" id="ARBA00009261"/>
    </source>
</evidence>
<proteinExistence type="inferred from homology"/>
<keyword evidence="6 8" id="KW-1133">Transmembrane helix</keyword>
<evidence type="ECO:0000313" key="9">
    <source>
        <dbReference type="EMBL" id="MBC8576925.1"/>
    </source>
</evidence>
<evidence type="ECO:0000256" key="3">
    <source>
        <dbReference type="ARBA" id="ARBA00022448"/>
    </source>
</evidence>
<dbReference type="InterPro" id="IPR001463">
    <property type="entry name" value="Na/Ala_symport"/>
</dbReference>
<keyword evidence="10" id="KW-1185">Reference proteome</keyword>
<feature type="transmembrane region" description="Helical" evidence="8">
    <location>
        <begin position="244"/>
        <end position="267"/>
    </location>
</feature>
<evidence type="ECO:0000256" key="8">
    <source>
        <dbReference type="RuleBase" id="RU363064"/>
    </source>
</evidence>
<comment type="caution">
    <text evidence="9">The sequence shown here is derived from an EMBL/GenBank/DDBJ whole genome shotgun (WGS) entry which is preliminary data.</text>
</comment>
<evidence type="ECO:0000256" key="1">
    <source>
        <dbReference type="ARBA" id="ARBA00004651"/>
    </source>
</evidence>
<gene>
    <name evidence="9" type="ORF">H8717_10980</name>
</gene>
<dbReference type="PANTHER" id="PTHR30330">
    <property type="entry name" value="AGSS FAMILY TRANSPORTER, SODIUM-ALANINE"/>
    <property type="match status" value="1"/>
</dbReference>
<dbReference type="RefSeq" id="WP_262400399.1">
    <property type="nucleotide sequence ID" value="NZ_JACRTB010000017.1"/>
</dbReference>
<protein>
    <submittedName>
        <fullName evidence="9">Sodium:alanine symporter family protein</fullName>
    </submittedName>
</protein>
<accession>A0ABR7NL14</accession>
<keyword evidence="7 8" id="KW-0472">Membrane</keyword>
<dbReference type="PANTHER" id="PTHR30330:SF3">
    <property type="entry name" value="TRANSCRIPTIONAL REGULATOR, LRP FAMILY"/>
    <property type="match status" value="1"/>
</dbReference>
<reference evidence="9 10" key="1">
    <citation type="submission" date="2020-08" db="EMBL/GenBank/DDBJ databases">
        <title>Genome public.</title>
        <authorList>
            <person name="Liu C."/>
            <person name="Sun Q."/>
        </authorList>
    </citation>
    <scope>NUCLEOTIDE SEQUENCE [LARGE SCALE GENOMIC DNA]</scope>
    <source>
        <strain evidence="9 10">BX1</strain>
    </source>
</reference>
<feature type="transmembrane region" description="Helical" evidence="8">
    <location>
        <begin position="183"/>
        <end position="201"/>
    </location>
</feature>
<feature type="transmembrane region" description="Helical" evidence="8">
    <location>
        <begin position="349"/>
        <end position="374"/>
    </location>
</feature>
<keyword evidence="8" id="KW-0769">Symport</keyword>
<evidence type="ECO:0000256" key="5">
    <source>
        <dbReference type="ARBA" id="ARBA00022692"/>
    </source>
</evidence>
<evidence type="ECO:0000256" key="4">
    <source>
        <dbReference type="ARBA" id="ARBA00022475"/>
    </source>
</evidence>
<comment type="similarity">
    <text evidence="2 8">Belongs to the alanine or glycine:cation symporter (AGCS) (TC 2.A.25) family.</text>
</comment>
<dbReference type="NCBIfam" id="TIGR00835">
    <property type="entry name" value="agcS"/>
    <property type="match status" value="1"/>
</dbReference>
<evidence type="ECO:0000313" key="10">
    <source>
        <dbReference type="Proteomes" id="UP000658131"/>
    </source>
</evidence>
<feature type="transmembrane region" description="Helical" evidence="8">
    <location>
        <begin position="308"/>
        <end position="329"/>
    </location>
</feature>
<feature type="transmembrane region" description="Helical" evidence="8">
    <location>
        <begin position="213"/>
        <end position="232"/>
    </location>
</feature>
<feature type="transmembrane region" description="Helical" evidence="8">
    <location>
        <begin position="395"/>
        <end position="414"/>
    </location>
</feature>
<sequence>MEALLKFAAWLANILWQTPTLLLIGTVAVVLTIGSRGFQFRRFGYIMKNTVGKLREKGAAGSGNLSPFQACCIALASTVGTGNIAGVATAISIGGPGAIFWMWLMALLGMISKTAEVTLAVHYREKDANGVFHGGPMYYMRKGLGWGALAKVFCVGLIVNSLLTAGLLQQHTAARAFLSTWNINPYITAGAMAFVCGVVIIGGLKRIGSFCEYCVPIMAIAYVLGGLVIMIVNFDKIPEVFGMIFKYAFAPAPAMGGFAGSVVATSIQRGISRGMMSNEAGQGSAPMAHATAAIDHPVEQGVWGAFEVFVDTIIVCSISAFVILSTGVLESGLSGVDLVLAGFDTVFPGTIASMLLSFAIITFCLSSQIGFYWYAETAVHDLTNGNQKAINAFKWIFLIPGVACAGVDNVDALWNVADIATALTSIPNLIAVAALAGVFFKLLKDCESGERKYATAITDNTRHYIREPKTKTNS</sequence>
<evidence type="ECO:0000256" key="7">
    <source>
        <dbReference type="ARBA" id="ARBA00023136"/>
    </source>
</evidence>
<keyword evidence="4 8" id="KW-1003">Cell membrane</keyword>
<dbReference type="EMBL" id="JACRTB010000017">
    <property type="protein sequence ID" value="MBC8576925.1"/>
    <property type="molecule type" value="Genomic_DNA"/>
</dbReference>
<comment type="subcellular location">
    <subcellularLocation>
        <location evidence="1 8">Cell membrane</location>
        <topology evidence="1 8">Multi-pass membrane protein</topology>
    </subcellularLocation>
</comment>
<dbReference type="PROSITE" id="PS00873">
    <property type="entry name" value="NA_ALANINE_SYMP"/>
    <property type="match status" value="1"/>
</dbReference>
<keyword evidence="3 8" id="KW-0813">Transport</keyword>
<dbReference type="PRINTS" id="PR00175">
    <property type="entry name" value="NAALASMPORT"/>
</dbReference>
<dbReference type="Pfam" id="PF01235">
    <property type="entry name" value="Na_Ala_symp"/>
    <property type="match status" value="1"/>
</dbReference>
<organism evidence="9 10">
    <name type="scientific">Yanshouia hominis</name>
    <dbReference type="NCBI Taxonomy" id="2763673"/>
    <lineage>
        <taxon>Bacteria</taxon>
        <taxon>Bacillati</taxon>
        <taxon>Bacillota</taxon>
        <taxon>Clostridia</taxon>
        <taxon>Eubacteriales</taxon>
        <taxon>Oscillospiraceae</taxon>
        <taxon>Yanshouia</taxon>
    </lineage>
</organism>
<dbReference type="Proteomes" id="UP000658131">
    <property type="component" value="Unassembled WGS sequence"/>
</dbReference>
<feature type="transmembrane region" description="Helical" evidence="8">
    <location>
        <begin position="426"/>
        <end position="443"/>
    </location>
</feature>
<name>A0ABR7NL14_9FIRM</name>
<keyword evidence="5 8" id="KW-0812">Transmembrane</keyword>